<dbReference type="EMBL" id="JAGEMK010000002">
    <property type="protein sequence ID" value="MBO1751422.1"/>
    <property type="molecule type" value="Genomic_DNA"/>
</dbReference>
<feature type="region of interest" description="Disordered" evidence="1">
    <location>
        <begin position="108"/>
        <end position="137"/>
    </location>
</feature>
<comment type="caution">
    <text evidence="3">The sequence shown here is derived from an EMBL/GenBank/DDBJ whole genome shotgun (WGS) entry which is preliminary data.</text>
</comment>
<gene>
    <name evidence="3" type="ORF">J4G33_06355</name>
</gene>
<organism evidence="3 4">
    <name type="scientific">Actinotalea soli</name>
    <dbReference type="NCBI Taxonomy" id="2819234"/>
    <lineage>
        <taxon>Bacteria</taxon>
        <taxon>Bacillati</taxon>
        <taxon>Actinomycetota</taxon>
        <taxon>Actinomycetes</taxon>
        <taxon>Micrococcales</taxon>
        <taxon>Cellulomonadaceae</taxon>
        <taxon>Actinotalea</taxon>
    </lineage>
</organism>
<accession>A0A939LN68</accession>
<evidence type="ECO:0000256" key="2">
    <source>
        <dbReference type="SAM" id="SignalP"/>
    </source>
</evidence>
<evidence type="ECO:0008006" key="5">
    <source>
        <dbReference type="Google" id="ProtNLM"/>
    </source>
</evidence>
<evidence type="ECO:0000256" key="1">
    <source>
        <dbReference type="SAM" id="MobiDB-lite"/>
    </source>
</evidence>
<evidence type="ECO:0000313" key="3">
    <source>
        <dbReference type="EMBL" id="MBO1751422.1"/>
    </source>
</evidence>
<keyword evidence="4" id="KW-1185">Reference proteome</keyword>
<reference evidence="3" key="1">
    <citation type="submission" date="2021-03" db="EMBL/GenBank/DDBJ databases">
        <title>Actinotalea soli sp. nov., isolated from soil.</title>
        <authorList>
            <person name="Ping W."/>
            <person name="Zhang J."/>
        </authorList>
    </citation>
    <scope>NUCLEOTIDE SEQUENCE</scope>
    <source>
        <strain evidence="3">BY-33</strain>
    </source>
</reference>
<keyword evidence="2" id="KW-0732">Signal</keyword>
<proteinExistence type="predicted"/>
<dbReference type="Proteomes" id="UP000664209">
    <property type="component" value="Unassembled WGS sequence"/>
</dbReference>
<feature type="chain" id="PRO_5039348436" description="Lipoprotein" evidence="2">
    <location>
        <begin position="20"/>
        <end position="137"/>
    </location>
</feature>
<sequence length="137" mass="13953">MVRAGLVAASAAVAAMVVAGCGGRGEGPELANSPGQSVAAPSGTLEAALVEGAPDGGVAMLHVVIRGDAGDELFRSEQAYSTRHGVAIAWQDSGEVLWVLSSDVGTSRIEPDGDGWTQSFLGPQDRDDVPPEIDALR</sequence>
<feature type="signal peptide" evidence="2">
    <location>
        <begin position="1"/>
        <end position="19"/>
    </location>
</feature>
<name>A0A939LN68_9CELL</name>
<evidence type="ECO:0000313" key="4">
    <source>
        <dbReference type="Proteomes" id="UP000664209"/>
    </source>
</evidence>
<protein>
    <recommendedName>
        <fullName evidence="5">Lipoprotein</fullName>
    </recommendedName>
</protein>
<feature type="compositionally biased region" description="Basic and acidic residues" evidence="1">
    <location>
        <begin position="124"/>
        <end position="137"/>
    </location>
</feature>
<dbReference type="RefSeq" id="WP_208055080.1">
    <property type="nucleotide sequence ID" value="NZ_JAGEMK010000002.1"/>
</dbReference>
<dbReference type="AlphaFoldDB" id="A0A939LN68"/>
<dbReference type="PROSITE" id="PS51257">
    <property type="entry name" value="PROKAR_LIPOPROTEIN"/>
    <property type="match status" value="1"/>
</dbReference>